<keyword evidence="1" id="KW-0378">Hydrolase</keyword>
<dbReference type="SUPFAM" id="SSF52172">
    <property type="entry name" value="CheY-like"/>
    <property type="match status" value="1"/>
</dbReference>
<evidence type="ECO:0000256" key="1">
    <source>
        <dbReference type="ARBA" id="ARBA00022801"/>
    </source>
</evidence>
<dbReference type="SMART" id="SM00331">
    <property type="entry name" value="PP2C_SIG"/>
    <property type="match status" value="1"/>
</dbReference>
<dbReference type="Proteomes" id="UP000031258">
    <property type="component" value="Unassembled WGS sequence"/>
</dbReference>
<evidence type="ECO:0000313" key="5">
    <source>
        <dbReference type="Proteomes" id="UP000031258"/>
    </source>
</evidence>
<evidence type="ECO:0000259" key="3">
    <source>
        <dbReference type="PROSITE" id="PS50110"/>
    </source>
</evidence>
<dbReference type="InterPro" id="IPR001932">
    <property type="entry name" value="PPM-type_phosphatase-like_dom"/>
</dbReference>
<keyword evidence="2" id="KW-0597">Phosphoprotein</keyword>
<feature type="modified residue" description="4-aspartylphosphate" evidence="2">
    <location>
        <position position="74"/>
    </location>
</feature>
<dbReference type="InterPro" id="IPR001789">
    <property type="entry name" value="Sig_transdc_resp-reg_receiver"/>
</dbReference>
<proteinExistence type="predicted"/>
<dbReference type="AlphaFoldDB" id="A0A0C1QK90"/>
<reference evidence="4 5" key="1">
    <citation type="submission" date="2014-11" db="EMBL/GenBank/DDBJ databases">
        <title>A Rickettsiales Symbiont of Amoebae With Ancient Features.</title>
        <authorList>
            <person name="Schulz F."/>
            <person name="Martijn J."/>
            <person name="Wascher F."/>
            <person name="Kostanjsek R."/>
            <person name="Ettema T.J."/>
            <person name="Horn M."/>
        </authorList>
    </citation>
    <scope>NUCLEOTIDE SEQUENCE [LARGE SCALE GENOMIC DNA]</scope>
    <source>
        <strain evidence="4 5">UWC36</strain>
    </source>
</reference>
<dbReference type="Gene3D" id="3.40.50.2300">
    <property type="match status" value="1"/>
</dbReference>
<sequence length="406" mass="46380">MNGGVMYFIEKHIESIEKQLKSSDILIIGPDKHEINFIKNTLEKESFSKVSIADTCREALETVEISIPDLIILDMVTQELDGYQTCLKLRSNSKTQHIPIIAKINCKSYSKKKKAFALGINDFLSTPALEVEILTRVKMHLSQSKLFKSLVEFQERLNFELEEARKMLLSLISKDNVHSEISKKNNLSIASYYKTSEELGGDYYAIKEMDDGLVASYIWDFSGHGIRAAINTFRLHSLIQSITGTQVNPAEFLNEINSYLFTMLSRDQFATMFYCLIDIPLQKLTYAATGTPCPYLVSFKHSKVKKLDSTGFPLGIIDNPRYKNHIIDFTNWDLIIFYSDALIETKNRDNILFNLSNFLKNLATSTQDIPSSNISNWLLEKIIFEFDKSYAFNLKDDLTICVISKV</sequence>
<feature type="domain" description="Response regulatory" evidence="3">
    <location>
        <begin position="24"/>
        <end position="141"/>
    </location>
</feature>
<gene>
    <name evidence="4" type="ORF">NF27_CG01340</name>
</gene>
<dbReference type="PANTHER" id="PTHR43156">
    <property type="entry name" value="STAGE II SPORULATION PROTEIN E-RELATED"/>
    <property type="match status" value="1"/>
</dbReference>
<name>A0A0C1QK90_9RICK</name>
<dbReference type="InterPro" id="IPR036457">
    <property type="entry name" value="PPM-type-like_dom_sf"/>
</dbReference>
<dbReference type="GO" id="GO:0016791">
    <property type="term" value="F:phosphatase activity"/>
    <property type="evidence" value="ECO:0007669"/>
    <property type="project" value="TreeGrafter"/>
</dbReference>
<dbReference type="InterPro" id="IPR052016">
    <property type="entry name" value="Bact_Sigma-Reg"/>
</dbReference>
<dbReference type="Pfam" id="PF00072">
    <property type="entry name" value="Response_reg"/>
    <property type="match status" value="1"/>
</dbReference>
<dbReference type="SMART" id="SM00448">
    <property type="entry name" value="REC"/>
    <property type="match status" value="1"/>
</dbReference>
<organism evidence="4 5">
    <name type="scientific">Candidatus Jidaibacter acanthamoebae</name>
    <dbReference type="NCBI Taxonomy" id="86105"/>
    <lineage>
        <taxon>Bacteria</taxon>
        <taxon>Pseudomonadati</taxon>
        <taxon>Pseudomonadota</taxon>
        <taxon>Alphaproteobacteria</taxon>
        <taxon>Rickettsiales</taxon>
        <taxon>Candidatus Midichloriaceae</taxon>
        <taxon>Candidatus Jidaibacter</taxon>
    </lineage>
</organism>
<dbReference type="STRING" id="86105.NF27_CG01340"/>
<protein>
    <recommendedName>
        <fullName evidence="3">Response regulatory domain-containing protein</fullName>
    </recommendedName>
</protein>
<dbReference type="PANTHER" id="PTHR43156:SF2">
    <property type="entry name" value="STAGE II SPORULATION PROTEIN E"/>
    <property type="match status" value="1"/>
</dbReference>
<evidence type="ECO:0000313" key="4">
    <source>
        <dbReference type="EMBL" id="KIE05954.1"/>
    </source>
</evidence>
<dbReference type="PROSITE" id="PS50110">
    <property type="entry name" value="RESPONSE_REGULATORY"/>
    <property type="match status" value="1"/>
</dbReference>
<dbReference type="GO" id="GO:0000160">
    <property type="term" value="P:phosphorelay signal transduction system"/>
    <property type="evidence" value="ECO:0007669"/>
    <property type="project" value="InterPro"/>
</dbReference>
<evidence type="ECO:0000256" key="2">
    <source>
        <dbReference type="PROSITE-ProRule" id="PRU00169"/>
    </source>
</evidence>
<dbReference type="Gene3D" id="3.60.40.10">
    <property type="entry name" value="PPM-type phosphatase domain"/>
    <property type="match status" value="1"/>
</dbReference>
<dbReference type="Pfam" id="PF07228">
    <property type="entry name" value="SpoIIE"/>
    <property type="match status" value="1"/>
</dbReference>
<accession>A0A0C1QK90</accession>
<keyword evidence="5" id="KW-1185">Reference proteome</keyword>
<dbReference type="InterPro" id="IPR011006">
    <property type="entry name" value="CheY-like_superfamily"/>
</dbReference>
<comment type="caution">
    <text evidence="4">The sequence shown here is derived from an EMBL/GenBank/DDBJ whole genome shotgun (WGS) entry which is preliminary data.</text>
</comment>
<dbReference type="EMBL" id="JSWE01000058">
    <property type="protein sequence ID" value="KIE05954.1"/>
    <property type="molecule type" value="Genomic_DNA"/>
</dbReference>